<organism evidence="1 2">
    <name type="scientific">Domibacillus aminovorans</name>
    <dbReference type="NCBI Taxonomy" id="29332"/>
    <lineage>
        <taxon>Bacteria</taxon>
        <taxon>Bacillati</taxon>
        <taxon>Bacillota</taxon>
        <taxon>Bacilli</taxon>
        <taxon>Bacillales</taxon>
        <taxon>Bacillaceae</taxon>
        <taxon>Domibacillus</taxon>
    </lineage>
</organism>
<dbReference type="AlphaFoldDB" id="A0A177KNP4"/>
<evidence type="ECO:0000313" key="2">
    <source>
        <dbReference type="Proteomes" id="UP000077271"/>
    </source>
</evidence>
<accession>A0A177KNP4</accession>
<evidence type="ECO:0000313" key="1">
    <source>
        <dbReference type="EMBL" id="OAH54606.1"/>
    </source>
</evidence>
<evidence type="ECO:0008006" key="3">
    <source>
        <dbReference type="Google" id="ProtNLM"/>
    </source>
</evidence>
<dbReference type="Pfam" id="PF20074">
    <property type="entry name" value="DUF6470"/>
    <property type="match status" value="1"/>
</dbReference>
<dbReference type="InterPro" id="IPR045527">
    <property type="entry name" value="DUF6470"/>
</dbReference>
<dbReference type="RefSeq" id="WP_063975200.1">
    <property type="nucleotide sequence ID" value="NZ_LQWZ01000033.1"/>
</dbReference>
<dbReference type="EMBL" id="LQWZ01000033">
    <property type="protein sequence ID" value="OAH54606.1"/>
    <property type="molecule type" value="Genomic_DNA"/>
</dbReference>
<reference evidence="1 2" key="1">
    <citation type="submission" date="2016-01" db="EMBL/GenBank/DDBJ databases">
        <title>Investigation of taxonomic status of Bacillus aminovorans.</title>
        <authorList>
            <person name="Verma A."/>
            <person name="Pal Y."/>
            <person name="Krishnamurthi S."/>
        </authorList>
    </citation>
    <scope>NUCLEOTIDE SEQUENCE [LARGE SCALE GENOMIC DNA]</scope>
    <source>
        <strain evidence="1 2">DSM 4337</strain>
    </source>
</reference>
<dbReference type="OrthoDB" id="2112831at2"/>
<comment type="caution">
    <text evidence="1">The sequence shown here is derived from an EMBL/GenBank/DDBJ whole genome shotgun (WGS) entry which is preliminary data.</text>
</comment>
<protein>
    <recommendedName>
        <fullName evidence="3">YviE</fullName>
    </recommendedName>
</protein>
<sequence length="186" mass="20641">MNISMVQIHTTKAQLGMTTTPSRLSIEQPQATVDIRQPKAEMNITTTPGKLSIDQTQAWADMDRKHIFQRIKEAASEGRQKALEGTGRRAAEGRELADIHKGGNAIAMQAARSNTRNYETGLAWVPSHGSVKINYEPGDVRIDAQARPVENHTRANKPIINYQPGSVKVQLKQYPSIDFQVVNKTI</sequence>
<proteinExistence type="predicted"/>
<dbReference type="Proteomes" id="UP000077271">
    <property type="component" value="Unassembled WGS sequence"/>
</dbReference>
<gene>
    <name evidence="1" type="ORF">AWH48_08420</name>
</gene>
<name>A0A177KNP4_9BACI</name>